<protein>
    <submittedName>
        <fullName evidence="2">Uncharacterized protein</fullName>
    </submittedName>
</protein>
<proteinExistence type="predicted"/>
<dbReference type="EMBL" id="JABFJW010000719">
    <property type="protein sequence ID" value="NOK15263.1"/>
    <property type="molecule type" value="Genomic_DNA"/>
</dbReference>
<organism evidence="2 3">
    <name type="scientific">Corallococcus exercitus</name>
    <dbReference type="NCBI Taxonomy" id="2316736"/>
    <lineage>
        <taxon>Bacteria</taxon>
        <taxon>Pseudomonadati</taxon>
        <taxon>Myxococcota</taxon>
        <taxon>Myxococcia</taxon>
        <taxon>Myxococcales</taxon>
        <taxon>Cystobacterineae</taxon>
        <taxon>Myxococcaceae</taxon>
        <taxon>Corallococcus</taxon>
    </lineage>
</organism>
<dbReference type="AlphaFoldDB" id="A0A7Y4NI18"/>
<gene>
    <name evidence="2" type="ORF">HNS30_40300</name>
</gene>
<feature type="non-terminal residue" evidence="2">
    <location>
        <position position="398"/>
    </location>
</feature>
<dbReference type="PROSITE" id="PS51257">
    <property type="entry name" value="PROKAR_LIPOPROTEIN"/>
    <property type="match status" value="1"/>
</dbReference>
<dbReference type="Proteomes" id="UP000528460">
    <property type="component" value="Unassembled WGS sequence"/>
</dbReference>
<accession>A0A7Y4NI18</accession>
<sequence length="398" mass="41872">MFAERRLCGGPGLLLLVALLASGCASFPAKSSHGARLAFSPYSTASQAVRSAATDGDPGEAPGSAAGARVVAPLGFRRGPLAETVERPGSRGMGEVDGVAFSCGGKAVPSGWPHLDSSQEVLAPFLACVSPAEFVAMQRGVDMASLVESLEDWDAVRLGALGPLDARASEALGRKRAAFLVAATEKYGVPYAEVLALFVLHSAFDDELREVVRLLARDKQLGEALGSMATVREELRRRGLALEGFPERGEQARDVLRGLGRAGRDMLSSTSVSGEARYTDLMAMRRQMPPPYQAALDEVEKALAERHYSPGSVSVGGFDHLTFGVPLGFYHLVAGTGQGAFSLAQGRYEQASRELAPAALAVALYAGGKGARALVEARGGPRRLQMPPLDPDALKGWV</sequence>
<evidence type="ECO:0000256" key="1">
    <source>
        <dbReference type="SAM" id="SignalP"/>
    </source>
</evidence>
<evidence type="ECO:0000313" key="2">
    <source>
        <dbReference type="EMBL" id="NOK15263.1"/>
    </source>
</evidence>
<comment type="caution">
    <text evidence="2">The sequence shown here is derived from an EMBL/GenBank/DDBJ whole genome shotgun (WGS) entry which is preliminary data.</text>
</comment>
<evidence type="ECO:0000313" key="3">
    <source>
        <dbReference type="Proteomes" id="UP000528460"/>
    </source>
</evidence>
<feature type="chain" id="PRO_5030728413" evidence="1">
    <location>
        <begin position="32"/>
        <end position="398"/>
    </location>
</feature>
<name>A0A7Y4NI18_9BACT</name>
<keyword evidence="1" id="KW-0732">Signal</keyword>
<reference evidence="2 3" key="1">
    <citation type="submission" date="2020-05" db="EMBL/GenBank/DDBJ databases">
        <authorList>
            <person name="Whitworth D."/>
        </authorList>
    </citation>
    <scope>NUCLEOTIDE SEQUENCE [LARGE SCALE GENOMIC DNA]</scope>
    <source>
        <strain evidence="2 3">CA046A</strain>
    </source>
</reference>
<feature type="signal peptide" evidence="1">
    <location>
        <begin position="1"/>
        <end position="31"/>
    </location>
</feature>